<keyword evidence="2" id="KW-1133">Transmembrane helix</keyword>
<evidence type="ECO:0000313" key="3">
    <source>
        <dbReference type="EMBL" id="VDM59282.1"/>
    </source>
</evidence>
<keyword evidence="4" id="KW-1185">Reference proteome</keyword>
<keyword evidence="2" id="KW-0812">Transmembrane</keyword>
<reference evidence="3 4" key="2">
    <citation type="submission" date="2018-11" db="EMBL/GenBank/DDBJ databases">
        <authorList>
            <consortium name="Pathogen Informatics"/>
        </authorList>
    </citation>
    <scope>NUCLEOTIDE SEQUENCE [LARGE SCALE GENOMIC DNA]</scope>
    <source>
        <strain evidence="3 4">Costa Rica</strain>
    </source>
</reference>
<protein>
    <submittedName>
        <fullName evidence="5">Col_cuticle_N domain-containing protein</fullName>
    </submittedName>
</protein>
<feature type="compositionally biased region" description="Polar residues" evidence="1">
    <location>
        <begin position="44"/>
        <end position="59"/>
    </location>
</feature>
<evidence type="ECO:0000313" key="4">
    <source>
        <dbReference type="Proteomes" id="UP000267027"/>
    </source>
</evidence>
<dbReference type="WBParaSite" id="ACOC_0000769601-mRNA-1">
    <property type="protein sequence ID" value="ACOC_0000769601-mRNA-1"/>
    <property type="gene ID" value="ACOC_0000769601"/>
</dbReference>
<evidence type="ECO:0000256" key="2">
    <source>
        <dbReference type="SAM" id="Phobius"/>
    </source>
</evidence>
<feature type="region of interest" description="Disordered" evidence="1">
    <location>
        <begin position="44"/>
        <end position="67"/>
    </location>
</feature>
<evidence type="ECO:0000313" key="5">
    <source>
        <dbReference type="WBParaSite" id="ACOC_0000769601-mRNA-1"/>
    </source>
</evidence>
<gene>
    <name evidence="3" type="ORF">ACOC_LOCUS7697</name>
</gene>
<dbReference type="OrthoDB" id="5868303at2759"/>
<reference evidence="5" key="1">
    <citation type="submission" date="2017-02" db="UniProtKB">
        <authorList>
            <consortium name="WormBaseParasite"/>
        </authorList>
    </citation>
    <scope>IDENTIFICATION</scope>
</reference>
<organism evidence="5">
    <name type="scientific">Angiostrongylus costaricensis</name>
    <name type="common">Nematode worm</name>
    <dbReference type="NCBI Taxonomy" id="334426"/>
    <lineage>
        <taxon>Eukaryota</taxon>
        <taxon>Metazoa</taxon>
        <taxon>Ecdysozoa</taxon>
        <taxon>Nematoda</taxon>
        <taxon>Chromadorea</taxon>
        <taxon>Rhabditida</taxon>
        <taxon>Rhabditina</taxon>
        <taxon>Rhabditomorpha</taxon>
        <taxon>Strongyloidea</taxon>
        <taxon>Metastrongylidae</taxon>
        <taxon>Angiostrongylus</taxon>
    </lineage>
</organism>
<sequence>MFSYFRFVFLSMSPVKPNVNQKSSSAVSVGKNATEIKNYFSTTAFEPTSSNQRSASTKEAQPPPTEEALPFSCTPVYVMIMIAICFLLVIGAVTTVIDMKPEFLYGSQVNINESLSSNITGFL</sequence>
<dbReference type="Proteomes" id="UP000267027">
    <property type="component" value="Unassembled WGS sequence"/>
</dbReference>
<dbReference type="AlphaFoldDB" id="A0A0R3PQP1"/>
<proteinExistence type="predicted"/>
<accession>A0A0R3PQP1</accession>
<keyword evidence="2" id="KW-0472">Membrane</keyword>
<name>A0A0R3PQP1_ANGCS</name>
<feature type="transmembrane region" description="Helical" evidence="2">
    <location>
        <begin position="76"/>
        <end position="97"/>
    </location>
</feature>
<dbReference type="EMBL" id="UYYA01004067">
    <property type="protein sequence ID" value="VDM59282.1"/>
    <property type="molecule type" value="Genomic_DNA"/>
</dbReference>
<evidence type="ECO:0000256" key="1">
    <source>
        <dbReference type="SAM" id="MobiDB-lite"/>
    </source>
</evidence>